<sequence length="156" mass="17545">MKVFALAATATFATLSVVHSAEQSSLHLRIHNKGGACTIANESQCDGQSWTESTCCADSNYECRWSGDRQDMKRCQKKRSKGQHHKDVEDDSDDDSDFDIDIDTDDVASAFGIRLDDYDDSSDYDDYSDWFGDDDSSDSEDDDSSDSKEEITKHRR</sequence>
<feature type="compositionally biased region" description="Acidic residues" evidence="1">
    <location>
        <begin position="89"/>
        <end position="100"/>
    </location>
</feature>
<comment type="caution">
    <text evidence="3">The sequence shown here is derived from an EMBL/GenBank/DDBJ whole genome shotgun (WGS) entry which is preliminary data.</text>
</comment>
<evidence type="ECO:0000256" key="2">
    <source>
        <dbReference type="SAM" id="SignalP"/>
    </source>
</evidence>
<feature type="compositionally biased region" description="Acidic residues" evidence="1">
    <location>
        <begin position="117"/>
        <end position="144"/>
    </location>
</feature>
<feature type="region of interest" description="Disordered" evidence="1">
    <location>
        <begin position="70"/>
        <end position="100"/>
    </location>
</feature>
<reference evidence="3" key="1">
    <citation type="submission" date="2020-03" db="EMBL/GenBank/DDBJ databases">
        <title>Hybrid Assembly of Korean Phytophthora infestans isolates.</title>
        <authorList>
            <person name="Prokchorchik M."/>
            <person name="Lee Y."/>
            <person name="Seo J."/>
            <person name="Cho J.-H."/>
            <person name="Park Y.-E."/>
            <person name="Jang D.-C."/>
            <person name="Im J.-S."/>
            <person name="Choi J.-G."/>
            <person name="Park H.-J."/>
            <person name="Lee G.-B."/>
            <person name="Lee Y.-G."/>
            <person name="Hong S.-Y."/>
            <person name="Cho K."/>
            <person name="Sohn K.H."/>
        </authorList>
    </citation>
    <scope>NUCLEOTIDE SEQUENCE</scope>
    <source>
        <strain evidence="3">KR_2_A2</strain>
    </source>
</reference>
<evidence type="ECO:0000313" key="3">
    <source>
        <dbReference type="EMBL" id="KAF4142664.1"/>
    </source>
</evidence>
<feature type="compositionally biased region" description="Basic and acidic residues" evidence="1">
    <location>
        <begin position="145"/>
        <end position="156"/>
    </location>
</feature>
<accession>A0A8S9UUB6</accession>
<evidence type="ECO:0000313" key="4">
    <source>
        <dbReference type="Proteomes" id="UP000704712"/>
    </source>
</evidence>
<keyword evidence="2" id="KW-0732">Signal</keyword>
<dbReference type="AlphaFoldDB" id="A0A8S9UUB6"/>
<dbReference type="Proteomes" id="UP000704712">
    <property type="component" value="Unassembled WGS sequence"/>
</dbReference>
<name>A0A8S9UUB6_PHYIN</name>
<feature type="compositionally biased region" description="Basic residues" evidence="1">
    <location>
        <begin position="75"/>
        <end position="84"/>
    </location>
</feature>
<dbReference type="EMBL" id="JAACNO010001161">
    <property type="protein sequence ID" value="KAF4142664.1"/>
    <property type="molecule type" value="Genomic_DNA"/>
</dbReference>
<protein>
    <submittedName>
        <fullName evidence="3">Uncharacterized protein</fullName>
    </submittedName>
</protein>
<organism evidence="3 4">
    <name type="scientific">Phytophthora infestans</name>
    <name type="common">Potato late blight agent</name>
    <name type="synonym">Botrytis infestans</name>
    <dbReference type="NCBI Taxonomy" id="4787"/>
    <lineage>
        <taxon>Eukaryota</taxon>
        <taxon>Sar</taxon>
        <taxon>Stramenopiles</taxon>
        <taxon>Oomycota</taxon>
        <taxon>Peronosporomycetes</taxon>
        <taxon>Peronosporales</taxon>
        <taxon>Peronosporaceae</taxon>
        <taxon>Phytophthora</taxon>
    </lineage>
</organism>
<feature type="signal peptide" evidence="2">
    <location>
        <begin position="1"/>
        <end position="20"/>
    </location>
</feature>
<gene>
    <name evidence="3" type="ORF">GN958_ATG08128</name>
</gene>
<evidence type="ECO:0000256" key="1">
    <source>
        <dbReference type="SAM" id="MobiDB-lite"/>
    </source>
</evidence>
<proteinExistence type="predicted"/>
<feature type="region of interest" description="Disordered" evidence="1">
    <location>
        <begin position="116"/>
        <end position="156"/>
    </location>
</feature>
<feature type="chain" id="PRO_5035790903" evidence="2">
    <location>
        <begin position="21"/>
        <end position="156"/>
    </location>
</feature>